<reference evidence="1 2" key="1">
    <citation type="submission" date="2017-08" db="EMBL/GenBank/DDBJ databases">
        <title>Infants hospitalized years apart are colonized by the same room-sourced microbial strains.</title>
        <authorList>
            <person name="Brooks B."/>
            <person name="Olm M.R."/>
            <person name="Firek B.A."/>
            <person name="Baker R."/>
            <person name="Thomas B.C."/>
            <person name="Morowitz M.J."/>
            <person name="Banfield J.F."/>
        </authorList>
    </citation>
    <scope>NUCLEOTIDE SEQUENCE [LARGE SCALE GENOMIC DNA]</scope>
    <source>
        <strain evidence="1">S2_006_000_R2_64</strain>
    </source>
</reference>
<comment type="caution">
    <text evidence="1">The sequence shown here is derived from an EMBL/GenBank/DDBJ whole genome shotgun (WGS) entry which is preliminary data.</text>
</comment>
<gene>
    <name evidence="1" type="ORF">DI586_08350</name>
</gene>
<proteinExistence type="predicted"/>
<dbReference type="Proteomes" id="UP000249739">
    <property type="component" value="Unassembled WGS sequence"/>
</dbReference>
<evidence type="ECO:0008006" key="3">
    <source>
        <dbReference type="Google" id="ProtNLM"/>
    </source>
</evidence>
<evidence type="ECO:0000313" key="1">
    <source>
        <dbReference type="EMBL" id="PZP54958.1"/>
    </source>
</evidence>
<name>A0A2W5FI55_9BACT</name>
<sequence length="149" mass="16907">MPDLQQIACNYFLLLSSLEYALKNSGFVKVDSSYNAEPDWNKFKDEVHDKMNIDISDPDIQEIIKSRPARQIFKNDNLTWATPDRINPQKTKEFIDACLTIRNNLFHGGKHKDGNAGRNEVLIKAATKILNAAIEACPLVKNKFDEATL</sequence>
<organism evidence="1 2">
    <name type="scientific">Micavibrio aeruginosavorus</name>
    <dbReference type="NCBI Taxonomy" id="349221"/>
    <lineage>
        <taxon>Bacteria</taxon>
        <taxon>Pseudomonadati</taxon>
        <taxon>Bdellovibrionota</taxon>
        <taxon>Bdellovibrionia</taxon>
        <taxon>Bdellovibrionales</taxon>
        <taxon>Pseudobdellovibrionaceae</taxon>
        <taxon>Micavibrio</taxon>
    </lineage>
</organism>
<dbReference type="AlphaFoldDB" id="A0A2W5FI55"/>
<evidence type="ECO:0000313" key="2">
    <source>
        <dbReference type="Proteomes" id="UP000249739"/>
    </source>
</evidence>
<accession>A0A2W5FI55</accession>
<protein>
    <recommendedName>
        <fullName evidence="3">Apea-like HEPN domain-containing protein</fullName>
    </recommendedName>
</protein>
<dbReference type="EMBL" id="QFOT01000098">
    <property type="protein sequence ID" value="PZP54958.1"/>
    <property type="molecule type" value="Genomic_DNA"/>
</dbReference>